<protein>
    <submittedName>
        <fullName evidence="2">Uncharacterized protein</fullName>
    </submittedName>
</protein>
<feature type="region of interest" description="Disordered" evidence="1">
    <location>
        <begin position="121"/>
        <end position="175"/>
    </location>
</feature>
<feature type="compositionally biased region" description="Polar residues" evidence="1">
    <location>
        <begin position="85"/>
        <end position="100"/>
    </location>
</feature>
<reference evidence="2 3" key="1">
    <citation type="submission" date="2024-09" db="EMBL/GenBank/DDBJ databases">
        <title>Rethinking Asexuality: The Enigmatic Case of Functional Sexual Genes in Lepraria (Stereocaulaceae).</title>
        <authorList>
            <person name="Doellman M."/>
            <person name="Sun Y."/>
            <person name="Barcenas-Pena A."/>
            <person name="Lumbsch H.T."/>
            <person name="Grewe F."/>
        </authorList>
    </citation>
    <scope>NUCLEOTIDE SEQUENCE [LARGE SCALE GENOMIC DNA]</scope>
    <source>
        <strain evidence="2 3">Grewe 0041</strain>
    </source>
</reference>
<dbReference type="Proteomes" id="UP001590951">
    <property type="component" value="Unassembled WGS sequence"/>
</dbReference>
<sequence>MMSLDCNMDSSSTPDHYKKVFPSNWVAATHFDESHNADTEMSDAISSQTLRDRWSASKAVFPSPKSYPGIPPKSKSPIQDVIKTPQGSEDNTSVLTPCSMPSSRLSKYSFRSKFKNLLGSRNKDKLQSNSLNTSSQGSLQVGKDSKKPRLGHQTPLSKHCAPQIPPLHQSYRGQQQPILRKRALIKAIRPINQLRIEQHSAGHQPQAR</sequence>
<evidence type="ECO:0000313" key="3">
    <source>
        <dbReference type="Proteomes" id="UP001590951"/>
    </source>
</evidence>
<feature type="region of interest" description="Disordered" evidence="1">
    <location>
        <begin position="61"/>
        <end position="100"/>
    </location>
</feature>
<feature type="compositionally biased region" description="Polar residues" evidence="1">
    <location>
        <begin position="127"/>
        <end position="139"/>
    </location>
</feature>
<evidence type="ECO:0000256" key="1">
    <source>
        <dbReference type="SAM" id="MobiDB-lite"/>
    </source>
</evidence>
<organism evidence="2 3">
    <name type="scientific">Lepraria finkii</name>
    <dbReference type="NCBI Taxonomy" id="1340010"/>
    <lineage>
        <taxon>Eukaryota</taxon>
        <taxon>Fungi</taxon>
        <taxon>Dikarya</taxon>
        <taxon>Ascomycota</taxon>
        <taxon>Pezizomycotina</taxon>
        <taxon>Lecanoromycetes</taxon>
        <taxon>OSLEUM clade</taxon>
        <taxon>Lecanoromycetidae</taxon>
        <taxon>Lecanorales</taxon>
        <taxon>Lecanorineae</taxon>
        <taxon>Stereocaulaceae</taxon>
        <taxon>Lepraria</taxon>
    </lineage>
</organism>
<comment type="caution">
    <text evidence="2">The sequence shown here is derived from an EMBL/GenBank/DDBJ whole genome shotgun (WGS) entry which is preliminary data.</text>
</comment>
<gene>
    <name evidence="2" type="ORF">ABVK25_011192</name>
</gene>
<proteinExistence type="predicted"/>
<accession>A0ABR4AQC6</accession>
<evidence type="ECO:0000313" key="2">
    <source>
        <dbReference type="EMBL" id="KAL2047923.1"/>
    </source>
</evidence>
<dbReference type="EMBL" id="JBHFEH010000088">
    <property type="protein sequence ID" value="KAL2047923.1"/>
    <property type="molecule type" value="Genomic_DNA"/>
</dbReference>
<keyword evidence="3" id="KW-1185">Reference proteome</keyword>
<name>A0ABR4AQC6_9LECA</name>